<name>A0A1B1NQQ7_9VIBR</name>
<dbReference type="CDD" id="cd14847">
    <property type="entry name" value="DD-carboxypeptidase_like"/>
    <property type="match status" value="1"/>
</dbReference>
<dbReference type="AlphaFoldDB" id="A0A1B1NQQ7"/>
<accession>A0A1B1NQQ7</accession>
<dbReference type="Pfam" id="PF02557">
    <property type="entry name" value="VanY"/>
    <property type="match status" value="1"/>
</dbReference>
<evidence type="ECO:0000313" key="3">
    <source>
        <dbReference type="Proteomes" id="UP000092528"/>
    </source>
</evidence>
<proteinExistence type="predicted"/>
<dbReference type="Gene3D" id="3.30.1380.10">
    <property type="match status" value="1"/>
</dbReference>
<dbReference type="PANTHER" id="PTHR34385">
    <property type="entry name" value="D-ALANYL-D-ALANINE CARBOXYPEPTIDASE"/>
    <property type="match status" value="1"/>
</dbReference>
<dbReference type="InterPro" id="IPR052179">
    <property type="entry name" value="DD-CPase-like"/>
</dbReference>
<sequence>MIMTPEQLTGQSQSHLSEVVIGQKAFLVHLEVGNDLLRLKQAATQAGFNLNIASGFRDFERQKTIWNNKILGHSAILDSDSQPIDGATLSELEKVMAILRWSALPGGSRHHWGCEFDLFDRDLLPQGVQLKLEPWEYLQGHQTPFYQWLKDNLTQFGFFFPYADDLGGVAPEPWHISHKNTAQDCLAQFSPAILEQQLRLDPILAMEEVLSQLDYIYTQFITNICGEV</sequence>
<dbReference type="PANTHER" id="PTHR34385:SF1">
    <property type="entry name" value="PEPTIDOGLYCAN L-ALANYL-D-GLUTAMATE ENDOPEPTIDASE CWLK"/>
    <property type="match status" value="1"/>
</dbReference>
<evidence type="ECO:0000313" key="2">
    <source>
        <dbReference type="EMBL" id="ANU35774.1"/>
    </source>
</evidence>
<dbReference type="STRING" id="45658.VSVS12_02331"/>
<dbReference type="Proteomes" id="UP000092528">
    <property type="component" value="Chromosome 1"/>
</dbReference>
<feature type="domain" description="D-alanyl-D-alanine carboxypeptidase-like core" evidence="1">
    <location>
        <begin position="29"/>
        <end position="178"/>
    </location>
</feature>
<dbReference type="InterPro" id="IPR009045">
    <property type="entry name" value="Zn_M74/Hedgehog-like"/>
</dbReference>
<reference evidence="2 3" key="1">
    <citation type="submission" date="2016-07" db="EMBL/GenBank/DDBJ databases">
        <title>Genome sequencing of Vibrio scophthalmi strain VS-05, an isolated from Paralichthys olivaceus.</title>
        <authorList>
            <person name="Han H.-J."/>
        </authorList>
    </citation>
    <scope>NUCLEOTIDE SEQUENCE [LARGE SCALE GENOMIC DNA]</scope>
    <source>
        <strain evidence="2 3">VS-05</strain>
    </source>
</reference>
<dbReference type="EMBL" id="CP016414">
    <property type="protein sequence ID" value="ANU35774.1"/>
    <property type="molecule type" value="Genomic_DNA"/>
</dbReference>
<organism evidence="2 3">
    <name type="scientific">Vibrio scophthalmi</name>
    <dbReference type="NCBI Taxonomy" id="45658"/>
    <lineage>
        <taxon>Bacteria</taxon>
        <taxon>Pseudomonadati</taxon>
        <taxon>Pseudomonadota</taxon>
        <taxon>Gammaproteobacteria</taxon>
        <taxon>Vibrionales</taxon>
        <taxon>Vibrionaceae</taxon>
        <taxon>Vibrio</taxon>
    </lineage>
</organism>
<keyword evidence="3" id="KW-1185">Reference proteome</keyword>
<dbReference type="GO" id="GO:0006508">
    <property type="term" value="P:proteolysis"/>
    <property type="evidence" value="ECO:0007669"/>
    <property type="project" value="InterPro"/>
</dbReference>
<evidence type="ECO:0000259" key="1">
    <source>
        <dbReference type="Pfam" id="PF02557"/>
    </source>
</evidence>
<dbReference type="PATRIC" id="fig|45658.6.peg.2298"/>
<protein>
    <recommendedName>
        <fullName evidence="1">D-alanyl-D-alanine carboxypeptidase-like core domain-containing protein</fullName>
    </recommendedName>
</protein>
<dbReference type="KEGG" id="vsc:VSVS12_02331"/>
<dbReference type="InterPro" id="IPR003709">
    <property type="entry name" value="VanY-like_core_dom"/>
</dbReference>
<dbReference type="SUPFAM" id="SSF55166">
    <property type="entry name" value="Hedgehog/DD-peptidase"/>
    <property type="match status" value="1"/>
</dbReference>
<gene>
    <name evidence="2" type="ORF">VSVS05_00642</name>
</gene>
<dbReference type="GO" id="GO:0008233">
    <property type="term" value="F:peptidase activity"/>
    <property type="evidence" value="ECO:0007669"/>
    <property type="project" value="InterPro"/>
</dbReference>